<evidence type="ECO:0000259" key="2">
    <source>
        <dbReference type="PROSITE" id="PS50531"/>
    </source>
</evidence>
<feature type="region of interest" description="Disordered" evidence="1">
    <location>
        <begin position="249"/>
        <end position="269"/>
    </location>
</feature>
<dbReference type="Pfam" id="PF01610">
    <property type="entry name" value="DDE_Tnp_ISL3"/>
    <property type="match status" value="2"/>
</dbReference>
<comment type="caution">
    <text evidence="3">The sequence shown here is derived from an EMBL/GenBank/DDBJ whole genome shotgun (WGS) entry which is preliminary data.</text>
</comment>
<dbReference type="InterPro" id="IPR029261">
    <property type="entry name" value="Transposase_Znf"/>
</dbReference>
<name>A0A543D9P8_9PSEU</name>
<evidence type="ECO:0000313" key="4">
    <source>
        <dbReference type="Proteomes" id="UP000315677"/>
    </source>
</evidence>
<dbReference type="InterPro" id="IPR002560">
    <property type="entry name" value="Transposase_DDE"/>
</dbReference>
<feature type="domain" description="HTH IS21-type" evidence="2">
    <location>
        <begin position="278"/>
        <end position="342"/>
    </location>
</feature>
<evidence type="ECO:0000313" key="3">
    <source>
        <dbReference type="EMBL" id="TQM06052.1"/>
    </source>
</evidence>
<dbReference type="Proteomes" id="UP000315677">
    <property type="component" value="Unassembled WGS sequence"/>
</dbReference>
<dbReference type="NCBIfam" id="NF033550">
    <property type="entry name" value="transpos_ISL3"/>
    <property type="match status" value="1"/>
</dbReference>
<gene>
    <name evidence="3" type="ORF">FB558_6286</name>
</gene>
<organism evidence="3 4">
    <name type="scientific">Pseudonocardia kunmingensis</name>
    <dbReference type="NCBI Taxonomy" id="630975"/>
    <lineage>
        <taxon>Bacteria</taxon>
        <taxon>Bacillati</taxon>
        <taxon>Actinomycetota</taxon>
        <taxon>Actinomycetes</taxon>
        <taxon>Pseudonocardiales</taxon>
        <taxon>Pseudonocardiaceae</taxon>
        <taxon>Pseudonocardia</taxon>
    </lineage>
</organism>
<dbReference type="PANTHER" id="PTHR33498">
    <property type="entry name" value="TRANSPOSASE FOR INSERTION SEQUENCE ELEMENT IS1557"/>
    <property type="match status" value="1"/>
</dbReference>
<dbReference type="InterPro" id="IPR047951">
    <property type="entry name" value="Transpos_ISL3"/>
</dbReference>
<reference evidence="3 4" key="1">
    <citation type="submission" date="2019-06" db="EMBL/GenBank/DDBJ databases">
        <title>Sequencing the genomes of 1000 actinobacteria strains.</title>
        <authorList>
            <person name="Klenk H.-P."/>
        </authorList>
    </citation>
    <scope>NUCLEOTIDE SEQUENCE [LARGE SCALE GENOMIC DNA]</scope>
    <source>
        <strain evidence="3 4">DSM 45301</strain>
    </source>
</reference>
<sequence length="518" mass="57372">MIERVDEVRGSVRVWARPRAQQASCPRCQARSGRVHCRYERRLADAAIAGRPVEIELRVRRFVCENAECAARTFAEQVPGLTTRHARRSPLLRRMLESIGLALAGRAGARLAETLGLPVSRSTVLRLIRALPDPESATVRVLGVDDFALRRGHVYGTVLVDIDTRRPIDLLADREAATFAGWLDEHPGAEVICRDRAGAYAEGASTGAPSAIQVADRWHLWHNLAERVEKTVAAHHGCLRAHDIRPEIPAAPGGPADLAEAPEARRREGSALVTRTRQRYEAVQALKAQGAGIKTIMRELRLAKETVRRFYRAANVEELLAKPRSGRPSLLDRYKPYLLERWNAGVTNASALYREISEQGYHGSQGGVAAYLAPFRELAAAPPAEAVVPKVRQVVSWMLRNPADLDDEQQLQLKQARASCPHLDAAAAHVAEFAQILTGRHGERLDAWMVGVNADDLPHLHRFVAGLRRDHDAVLNGLTLPYSSGSVEGNVNRIKMIKRQMYGRANFDLLRKRVLLAT</sequence>
<dbReference type="InterPro" id="IPR017894">
    <property type="entry name" value="HTH_IS21_transposase_type"/>
</dbReference>
<proteinExistence type="predicted"/>
<dbReference type="AlphaFoldDB" id="A0A543D9P8"/>
<keyword evidence="4" id="KW-1185">Reference proteome</keyword>
<accession>A0A543D9P8</accession>
<protein>
    <submittedName>
        <fullName evidence="3">Transposase</fullName>
    </submittedName>
</protein>
<dbReference type="PANTHER" id="PTHR33498:SF1">
    <property type="entry name" value="TRANSPOSASE FOR INSERTION SEQUENCE ELEMENT IS1557"/>
    <property type="match status" value="1"/>
</dbReference>
<evidence type="ECO:0000256" key="1">
    <source>
        <dbReference type="SAM" id="MobiDB-lite"/>
    </source>
</evidence>
<dbReference type="PROSITE" id="PS50531">
    <property type="entry name" value="HTH_IS21"/>
    <property type="match status" value="1"/>
</dbReference>
<dbReference type="Pfam" id="PF14690">
    <property type="entry name" value="Zn_ribbon_ISL3"/>
    <property type="match status" value="1"/>
</dbReference>
<dbReference type="EMBL" id="VFPA01000004">
    <property type="protein sequence ID" value="TQM06052.1"/>
    <property type="molecule type" value="Genomic_DNA"/>
</dbReference>